<protein>
    <submittedName>
        <fullName evidence="1">Uncharacterized protein</fullName>
    </submittedName>
</protein>
<reference evidence="1" key="1">
    <citation type="journal article" date="2014" name="Front. Microbiol.">
        <title>High frequency of phylogenetically diverse reductive dehalogenase-homologous genes in deep subseafloor sedimentary metagenomes.</title>
        <authorList>
            <person name="Kawai M."/>
            <person name="Futagami T."/>
            <person name="Toyoda A."/>
            <person name="Takaki Y."/>
            <person name="Nishi S."/>
            <person name="Hori S."/>
            <person name="Arai W."/>
            <person name="Tsubouchi T."/>
            <person name="Morono Y."/>
            <person name="Uchiyama I."/>
            <person name="Ito T."/>
            <person name="Fujiyama A."/>
            <person name="Inagaki F."/>
            <person name="Takami H."/>
        </authorList>
    </citation>
    <scope>NUCLEOTIDE SEQUENCE</scope>
    <source>
        <strain evidence="1">Expedition CK06-06</strain>
    </source>
</reference>
<comment type="caution">
    <text evidence="1">The sequence shown here is derived from an EMBL/GenBank/DDBJ whole genome shotgun (WGS) entry which is preliminary data.</text>
</comment>
<sequence>DDIVERHEDDWAFGWVGAGQDRGFIGGRFNLDKLGTYMIAIALYMNSADPVEVDRYEGALCTVKAAVPEPSFRGFELAEYIKR</sequence>
<dbReference type="AlphaFoldDB" id="X1VKD5"/>
<organism evidence="1">
    <name type="scientific">marine sediment metagenome</name>
    <dbReference type="NCBI Taxonomy" id="412755"/>
    <lineage>
        <taxon>unclassified sequences</taxon>
        <taxon>metagenomes</taxon>
        <taxon>ecological metagenomes</taxon>
    </lineage>
</organism>
<name>X1VKD5_9ZZZZ</name>
<dbReference type="EMBL" id="BARW01027539">
    <property type="protein sequence ID" value="GAJ16016.1"/>
    <property type="molecule type" value="Genomic_DNA"/>
</dbReference>
<proteinExistence type="predicted"/>
<gene>
    <name evidence="1" type="ORF">S12H4_44658</name>
</gene>
<accession>X1VKD5</accession>
<evidence type="ECO:0000313" key="1">
    <source>
        <dbReference type="EMBL" id="GAJ16016.1"/>
    </source>
</evidence>
<feature type="non-terminal residue" evidence="1">
    <location>
        <position position="1"/>
    </location>
</feature>